<evidence type="ECO:0000256" key="2">
    <source>
        <dbReference type="SAM" id="SignalP"/>
    </source>
</evidence>
<evidence type="ECO:0000313" key="4">
    <source>
        <dbReference type="Proteomes" id="UP001500547"/>
    </source>
</evidence>
<sequence length="510" mass="57150">MRHFSTIGLLAVLCAVLTAPAMAAGMGVADARHLLVRTGFGATPEEIQRFSALSREAAVDQLLQPAAGLPVTPLPDNLQGAAGRPTTRLNEQERREYVFDQRLRNADLRAWWLTEMLHTPAPLVERMTLFWHNHFVSSERKVRQVSLMRDQNQLFRQYALGNFGTLLHAASKDPAMLLYLDAATNRAGAPNENFAREVMELFTLGEGHYTEADIKEAARAFTGWSIDRRLGTMEFRKAWHDGGEKRIFGKTGTFDGDDVLDLLLARPETSRFVIGKLWREFVSPTPDAAEVERVARVFREQRYELKPALRALLLSKDFWSDANRGALIKSPVEMVVGTLRTLQIDVPDALPFLRTLREQGQELLAPPNVKGWPGHDAWINASTLLERKQFLERLARAEELGSMLPPAAIERREQRVASAAQAPDEAMDAPARQQLRQQRQAQLQQRVLSAVQAIRIPSGAWQQTLSRTGLQAEDVVWASGHEAPTPMMAAANSVPRDLRSLLLDPVYQIK</sequence>
<keyword evidence="4" id="KW-1185">Reference proteome</keyword>
<feature type="chain" id="PRO_5047204444" evidence="2">
    <location>
        <begin position="24"/>
        <end position="510"/>
    </location>
</feature>
<dbReference type="EMBL" id="BAABLD010000002">
    <property type="protein sequence ID" value="GAA5159226.1"/>
    <property type="molecule type" value="Genomic_DNA"/>
</dbReference>
<proteinExistence type="predicted"/>
<comment type="caution">
    <text evidence="3">The sequence shown here is derived from an EMBL/GenBank/DDBJ whole genome shotgun (WGS) entry which is preliminary data.</text>
</comment>
<keyword evidence="2" id="KW-0732">Signal</keyword>
<accession>A0ABP9QAR0</accession>
<dbReference type="Pfam" id="PF08811">
    <property type="entry name" value="DUF1800"/>
    <property type="match status" value="1"/>
</dbReference>
<name>A0ABP9QAR0_9RHOO</name>
<dbReference type="RefSeq" id="WP_345531257.1">
    <property type="nucleotide sequence ID" value="NZ_BAABLD010000002.1"/>
</dbReference>
<feature type="signal peptide" evidence="2">
    <location>
        <begin position="1"/>
        <end position="23"/>
    </location>
</feature>
<evidence type="ECO:0000313" key="3">
    <source>
        <dbReference type="EMBL" id="GAA5159226.1"/>
    </source>
</evidence>
<feature type="region of interest" description="Disordered" evidence="1">
    <location>
        <begin position="414"/>
        <end position="436"/>
    </location>
</feature>
<organism evidence="3 4">
    <name type="scientific">Viridibacterium curvum</name>
    <dbReference type="NCBI Taxonomy" id="1101404"/>
    <lineage>
        <taxon>Bacteria</taxon>
        <taxon>Pseudomonadati</taxon>
        <taxon>Pseudomonadota</taxon>
        <taxon>Betaproteobacteria</taxon>
        <taxon>Rhodocyclales</taxon>
        <taxon>Rhodocyclaceae</taxon>
        <taxon>Viridibacterium</taxon>
    </lineage>
</organism>
<gene>
    <name evidence="3" type="ORF">GCM10025770_05100</name>
</gene>
<evidence type="ECO:0000256" key="1">
    <source>
        <dbReference type="SAM" id="MobiDB-lite"/>
    </source>
</evidence>
<dbReference type="InterPro" id="IPR014917">
    <property type="entry name" value="DUF1800"/>
</dbReference>
<protein>
    <submittedName>
        <fullName evidence="3">DUF1800 domain-containing protein</fullName>
    </submittedName>
</protein>
<reference evidence="4" key="1">
    <citation type="journal article" date="2019" name="Int. J. Syst. Evol. Microbiol.">
        <title>The Global Catalogue of Microorganisms (GCM) 10K type strain sequencing project: providing services to taxonomists for standard genome sequencing and annotation.</title>
        <authorList>
            <consortium name="The Broad Institute Genomics Platform"/>
            <consortium name="The Broad Institute Genome Sequencing Center for Infectious Disease"/>
            <person name="Wu L."/>
            <person name="Ma J."/>
        </authorList>
    </citation>
    <scope>NUCLEOTIDE SEQUENCE [LARGE SCALE GENOMIC DNA]</scope>
    <source>
        <strain evidence="4">JCM 18715</strain>
    </source>
</reference>
<dbReference type="Proteomes" id="UP001500547">
    <property type="component" value="Unassembled WGS sequence"/>
</dbReference>